<dbReference type="Proteomes" id="UP000607653">
    <property type="component" value="Unassembled WGS sequence"/>
</dbReference>
<sequence length="63" mass="6624">MGSPPAHGGCPASAHLALQRRQVEKPRAKTELHLCMKGASTGNTTTTSMTIYAKMVLELKSGA</sequence>
<evidence type="ECO:0000313" key="2">
    <source>
        <dbReference type="Proteomes" id="UP000607653"/>
    </source>
</evidence>
<dbReference type="EMBL" id="DUZY01000005">
    <property type="protein sequence ID" value="DAD40826.1"/>
    <property type="molecule type" value="Genomic_DNA"/>
</dbReference>
<reference evidence="1 2" key="1">
    <citation type="journal article" date="2020" name="Mol. Biol. Evol.">
        <title>Distinct Expression and Methylation Patterns for Genes with Different Fates following a Single Whole-Genome Duplication in Flowering Plants.</title>
        <authorList>
            <person name="Shi T."/>
            <person name="Rahmani R.S."/>
            <person name="Gugger P.F."/>
            <person name="Wang M."/>
            <person name="Li H."/>
            <person name="Zhang Y."/>
            <person name="Li Z."/>
            <person name="Wang Q."/>
            <person name="Van de Peer Y."/>
            <person name="Marchal K."/>
            <person name="Chen J."/>
        </authorList>
    </citation>
    <scope>NUCLEOTIDE SEQUENCE [LARGE SCALE GENOMIC DNA]</scope>
    <source>
        <tissue evidence="1">Leaf</tissue>
    </source>
</reference>
<accession>A0A822ZCT3</accession>
<gene>
    <name evidence="1" type="ORF">HUJ06_015149</name>
</gene>
<dbReference type="AlphaFoldDB" id="A0A822ZCT3"/>
<proteinExistence type="predicted"/>
<organism evidence="1 2">
    <name type="scientific">Nelumbo nucifera</name>
    <name type="common">Sacred lotus</name>
    <dbReference type="NCBI Taxonomy" id="4432"/>
    <lineage>
        <taxon>Eukaryota</taxon>
        <taxon>Viridiplantae</taxon>
        <taxon>Streptophyta</taxon>
        <taxon>Embryophyta</taxon>
        <taxon>Tracheophyta</taxon>
        <taxon>Spermatophyta</taxon>
        <taxon>Magnoliopsida</taxon>
        <taxon>Proteales</taxon>
        <taxon>Nelumbonaceae</taxon>
        <taxon>Nelumbo</taxon>
    </lineage>
</organism>
<comment type="caution">
    <text evidence="1">The sequence shown here is derived from an EMBL/GenBank/DDBJ whole genome shotgun (WGS) entry which is preliminary data.</text>
</comment>
<evidence type="ECO:0000313" key="1">
    <source>
        <dbReference type="EMBL" id="DAD40826.1"/>
    </source>
</evidence>
<protein>
    <submittedName>
        <fullName evidence="1">Uncharacterized protein</fullName>
    </submittedName>
</protein>
<keyword evidence="2" id="KW-1185">Reference proteome</keyword>
<name>A0A822ZCT3_NELNU</name>